<gene>
    <name evidence="6" type="ORF">WI372_12270</name>
</gene>
<sequence length="210" mass="22579">MTERALWPDGVARLAADDRFGAWVEQVGPVTTSVVSGLDPFAYLVRAVVFQQLAGAAARTIHGRVEEVLGGRVTPEAVGAADPTALRGAGLSASKLKAIVDLAEKVRSGEVCLDEAELEALDDEAVVSRLTKVWGIGRWTAQMFLIFRLGRPDVWPADDLGVRSGWARIHGCDRPPSAELQKSADHLAPWRSAAAWYCWRALDVADPPGA</sequence>
<dbReference type="SMART" id="SM00478">
    <property type="entry name" value="ENDO3c"/>
    <property type="match status" value="1"/>
</dbReference>
<evidence type="ECO:0000313" key="7">
    <source>
        <dbReference type="Proteomes" id="UP001484239"/>
    </source>
</evidence>
<dbReference type="RefSeq" id="WP_405278767.1">
    <property type="nucleotide sequence ID" value="NZ_CP144380.1"/>
</dbReference>
<dbReference type="EC" id="3.2.2.21" evidence="2"/>
<protein>
    <recommendedName>
        <fullName evidence="2">DNA-3-methyladenine glycosylase II</fullName>
        <ecNumber evidence="2">3.2.2.21</ecNumber>
    </recommendedName>
</protein>
<dbReference type="SUPFAM" id="SSF48150">
    <property type="entry name" value="DNA-glycosylase"/>
    <property type="match status" value="1"/>
</dbReference>
<dbReference type="EMBL" id="JBBHLI010000007">
    <property type="protein sequence ID" value="MEK9501758.1"/>
    <property type="molecule type" value="Genomic_DNA"/>
</dbReference>
<dbReference type="CDD" id="cd00056">
    <property type="entry name" value="ENDO3c"/>
    <property type="match status" value="1"/>
</dbReference>
<keyword evidence="7" id="KW-1185">Reference proteome</keyword>
<evidence type="ECO:0000256" key="2">
    <source>
        <dbReference type="ARBA" id="ARBA00012000"/>
    </source>
</evidence>
<dbReference type="Proteomes" id="UP001484239">
    <property type="component" value="Unassembled WGS sequence"/>
</dbReference>
<organism evidence="6 7">
    <name type="scientific">Gaopeijia maritima</name>
    <dbReference type="NCBI Taxonomy" id="3119007"/>
    <lineage>
        <taxon>Bacteria</taxon>
        <taxon>Pseudomonadati</taxon>
        <taxon>Gemmatimonadota</taxon>
        <taxon>Longimicrobiia</taxon>
        <taxon>Gaopeijiales</taxon>
        <taxon>Gaopeijiaceae</taxon>
        <taxon>Gaopeijia</taxon>
    </lineage>
</organism>
<dbReference type="InterPro" id="IPR003265">
    <property type="entry name" value="HhH-GPD_domain"/>
</dbReference>
<dbReference type="InterPro" id="IPR051912">
    <property type="entry name" value="Alkylbase_DNA_Glycosylase/TA"/>
</dbReference>
<evidence type="ECO:0000256" key="1">
    <source>
        <dbReference type="ARBA" id="ARBA00000086"/>
    </source>
</evidence>
<dbReference type="PANTHER" id="PTHR43003">
    <property type="entry name" value="DNA-3-METHYLADENINE GLYCOSYLASE"/>
    <property type="match status" value="1"/>
</dbReference>
<evidence type="ECO:0000313" key="6">
    <source>
        <dbReference type="EMBL" id="MEK9501758.1"/>
    </source>
</evidence>
<reference evidence="6 7" key="1">
    <citation type="submission" date="2024-02" db="EMBL/GenBank/DDBJ databases">
        <title>A novel Gemmatimonadota bacterium.</title>
        <authorList>
            <person name="Du Z.-J."/>
            <person name="Ye Y.-Q."/>
        </authorList>
    </citation>
    <scope>NUCLEOTIDE SEQUENCE [LARGE SCALE GENOMIC DNA]</scope>
    <source>
        <strain evidence="6 7">DH-20</strain>
    </source>
</reference>
<feature type="domain" description="HhH-GPD" evidence="5">
    <location>
        <begin position="49"/>
        <end position="203"/>
    </location>
</feature>
<evidence type="ECO:0000256" key="4">
    <source>
        <dbReference type="ARBA" id="ARBA00023204"/>
    </source>
</evidence>
<name>A0ABU9ECB5_9BACT</name>
<accession>A0ABU9ECB5</accession>
<dbReference type="Gene3D" id="1.10.1670.40">
    <property type="match status" value="1"/>
</dbReference>
<comment type="caution">
    <text evidence="6">The sequence shown here is derived from an EMBL/GenBank/DDBJ whole genome shotgun (WGS) entry which is preliminary data.</text>
</comment>
<keyword evidence="4" id="KW-0234">DNA repair</keyword>
<proteinExistence type="predicted"/>
<keyword evidence="3" id="KW-0227">DNA damage</keyword>
<dbReference type="InterPro" id="IPR011257">
    <property type="entry name" value="DNA_glycosylase"/>
</dbReference>
<dbReference type="Pfam" id="PF00730">
    <property type="entry name" value="HhH-GPD"/>
    <property type="match status" value="1"/>
</dbReference>
<dbReference type="PANTHER" id="PTHR43003:SF5">
    <property type="entry name" value="DNA-3-METHYLADENINE GLYCOSYLASE"/>
    <property type="match status" value="1"/>
</dbReference>
<evidence type="ECO:0000256" key="3">
    <source>
        <dbReference type="ARBA" id="ARBA00022763"/>
    </source>
</evidence>
<evidence type="ECO:0000259" key="5">
    <source>
        <dbReference type="SMART" id="SM00478"/>
    </source>
</evidence>
<dbReference type="Gene3D" id="1.10.340.30">
    <property type="entry name" value="Hypothetical protein, domain 2"/>
    <property type="match status" value="1"/>
</dbReference>
<comment type="catalytic activity">
    <reaction evidence="1">
        <text>Hydrolysis of alkylated DNA, releasing 3-methyladenine, 3-methylguanine, 7-methylguanine and 7-methyladenine.</text>
        <dbReference type="EC" id="3.2.2.21"/>
    </reaction>
</comment>